<organism evidence="1 2">
    <name type="scientific">Inhella inkyongensis</name>
    <dbReference type="NCBI Taxonomy" id="392593"/>
    <lineage>
        <taxon>Bacteria</taxon>
        <taxon>Pseudomonadati</taxon>
        <taxon>Pseudomonadota</taxon>
        <taxon>Betaproteobacteria</taxon>
        <taxon>Burkholderiales</taxon>
        <taxon>Sphaerotilaceae</taxon>
        <taxon>Inhella</taxon>
    </lineage>
</organism>
<accession>A0A840S3V4</accession>
<sequence length="246" mass="25918">MLTTRIFRPTMTAGVVYARLLGSAAPLQSIGGIAELILNVEEEIKKQKDFSRGGGGNRAQVNRIDSVTMSAKLQDLNPVNLARVVFGNTAAVVSSTVTGEAVTGYKGGLIKLAHLNPSVVVLKKAAVTIAAAGNYEVRPEGLFVLDSATGITDGDALTVDYAFGGYDVIEALTEAAPTLEMLFAGVNEAMEGAANTVELHRVKTGALKSWGLINDDFAELDIEGEVLLDPTKTGAGTSKFFKVRMQ</sequence>
<dbReference type="OrthoDB" id="9178610at2"/>
<comment type="caution">
    <text evidence="1">The sequence shown here is derived from an EMBL/GenBank/DDBJ whole genome shotgun (WGS) entry which is preliminary data.</text>
</comment>
<dbReference type="EMBL" id="JACHHO010000002">
    <property type="protein sequence ID" value="MBB5204403.1"/>
    <property type="molecule type" value="Genomic_DNA"/>
</dbReference>
<name>A0A840S3V4_9BURK</name>
<evidence type="ECO:0000313" key="1">
    <source>
        <dbReference type="EMBL" id="MBB5204403.1"/>
    </source>
</evidence>
<dbReference type="RefSeq" id="WP_138855914.1">
    <property type="nucleotide sequence ID" value="NZ_CP040709.1"/>
</dbReference>
<dbReference type="Proteomes" id="UP000554837">
    <property type="component" value="Unassembled WGS sequence"/>
</dbReference>
<dbReference type="PIRSF" id="PIRSF028589">
    <property type="entry name" value="UCP028589"/>
    <property type="match status" value="1"/>
</dbReference>
<dbReference type="InterPro" id="IPR016893">
    <property type="entry name" value="UCP028589"/>
</dbReference>
<gene>
    <name evidence="1" type="ORF">HNQ51_001717</name>
</gene>
<evidence type="ECO:0000313" key="2">
    <source>
        <dbReference type="Proteomes" id="UP000554837"/>
    </source>
</evidence>
<keyword evidence="2" id="KW-1185">Reference proteome</keyword>
<protein>
    <submittedName>
        <fullName evidence="1">Uncharacterized protein</fullName>
    </submittedName>
</protein>
<reference evidence="1 2" key="1">
    <citation type="submission" date="2020-08" db="EMBL/GenBank/DDBJ databases">
        <title>Genomic Encyclopedia of Type Strains, Phase IV (KMG-IV): sequencing the most valuable type-strain genomes for metagenomic binning, comparative biology and taxonomic classification.</title>
        <authorList>
            <person name="Goeker M."/>
        </authorList>
    </citation>
    <scope>NUCLEOTIDE SEQUENCE [LARGE SCALE GENOMIC DNA]</scope>
    <source>
        <strain evidence="1 2">DSM 23958</strain>
    </source>
</reference>
<proteinExistence type="predicted"/>
<dbReference type="AlphaFoldDB" id="A0A840S3V4"/>